<accession>A0AAP2CNQ4</accession>
<sequence>MLNRITAHTLAAAIAFTSMPAAQAHADTSDKDVLKLLAGLATVAIIAKTVEDNNSRKAEKRNRPPVVVQAPRGHPKHSGPVRGQVTPYYAPRPKTPKWPRLWVPAKCQQAVRTGNGTRYVYGDSCLKRIGLRASLPQQCKLRVNVRGRSSAAWGHNCLRRAGYHFQ</sequence>
<dbReference type="EMBL" id="JADQAZ010000002">
    <property type="protein sequence ID" value="MBT0957814.1"/>
    <property type="molecule type" value="Genomic_DNA"/>
</dbReference>
<dbReference type="AlphaFoldDB" id="A0AAP2CNQ4"/>
<reference evidence="3 4" key="1">
    <citation type="journal article" date="2021" name="Arch. Microbiol.">
        <title>Harenicola maris gen. nov., sp. nov. isolated from the Sea of Japan shallow sediments.</title>
        <authorList>
            <person name="Romanenko L.A."/>
            <person name="Kurilenko V.V."/>
            <person name="Chernysheva N.Y."/>
            <person name="Tekutyeva L.A."/>
            <person name="Velansky P.V."/>
            <person name="Svetashev V.I."/>
            <person name="Isaeva M.P."/>
        </authorList>
    </citation>
    <scope>NUCLEOTIDE SEQUENCE [LARGE SCALE GENOMIC DNA]</scope>
    <source>
        <strain evidence="3 4">KMM 3653</strain>
    </source>
</reference>
<comment type="caution">
    <text evidence="3">The sequence shown here is derived from an EMBL/GenBank/DDBJ whole genome shotgun (WGS) entry which is preliminary data.</text>
</comment>
<feature type="chain" id="PRO_5042989859" evidence="2">
    <location>
        <begin position="27"/>
        <end position="166"/>
    </location>
</feature>
<evidence type="ECO:0000256" key="2">
    <source>
        <dbReference type="SAM" id="SignalP"/>
    </source>
</evidence>
<evidence type="ECO:0000313" key="3">
    <source>
        <dbReference type="EMBL" id="MBT0957814.1"/>
    </source>
</evidence>
<feature type="region of interest" description="Disordered" evidence="1">
    <location>
        <begin position="54"/>
        <end position="89"/>
    </location>
</feature>
<evidence type="ECO:0000256" key="1">
    <source>
        <dbReference type="SAM" id="MobiDB-lite"/>
    </source>
</evidence>
<dbReference type="Proteomes" id="UP001315686">
    <property type="component" value="Unassembled WGS sequence"/>
</dbReference>
<keyword evidence="4" id="KW-1185">Reference proteome</keyword>
<organism evidence="3 4">
    <name type="scientific">Harenicola maris</name>
    <dbReference type="NCBI Taxonomy" id="2841044"/>
    <lineage>
        <taxon>Bacteria</taxon>
        <taxon>Pseudomonadati</taxon>
        <taxon>Pseudomonadota</taxon>
        <taxon>Alphaproteobacteria</taxon>
        <taxon>Rhodobacterales</taxon>
        <taxon>Paracoccaceae</taxon>
        <taxon>Harenicola</taxon>
    </lineage>
</organism>
<keyword evidence="2" id="KW-0732">Signal</keyword>
<evidence type="ECO:0000313" key="4">
    <source>
        <dbReference type="Proteomes" id="UP001315686"/>
    </source>
</evidence>
<gene>
    <name evidence="3" type="ORF">IV417_10470</name>
</gene>
<proteinExistence type="predicted"/>
<name>A0AAP2CNQ4_9RHOB</name>
<dbReference type="RefSeq" id="WP_327794037.1">
    <property type="nucleotide sequence ID" value="NZ_JADQAZ010000002.1"/>
</dbReference>
<protein>
    <submittedName>
        <fullName evidence="3">Uncharacterized protein</fullName>
    </submittedName>
</protein>
<feature type="signal peptide" evidence="2">
    <location>
        <begin position="1"/>
        <end position="26"/>
    </location>
</feature>